<dbReference type="OrthoDB" id="10251185at2759"/>
<dbReference type="SUPFAM" id="SSF52540">
    <property type="entry name" value="P-loop containing nucleoside triphosphate hydrolases"/>
    <property type="match status" value="1"/>
</dbReference>
<evidence type="ECO:0000313" key="12">
    <source>
        <dbReference type="Proteomes" id="UP000241769"/>
    </source>
</evidence>
<comment type="similarity">
    <text evidence="10">Belongs to the adenylate kinase family. AK6 subfamily.</text>
</comment>
<dbReference type="Proteomes" id="UP000241769">
    <property type="component" value="Unassembled WGS sequence"/>
</dbReference>
<keyword evidence="5 10" id="KW-0808">Transferase</keyword>
<dbReference type="AlphaFoldDB" id="A0A2P6N7B8"/>
<keyword evidence="3 10" id="KW-0690">Ribosome biogenesis</keyword>
<dbReference type="STRING" id="1890364.A0A2P6N7B8"/>
<dbReference type="FunFam" id="3.40.50.300:FF:000372">
    <property type="entry name" value="Adenylate kinase isoenzyme 6 homolog"/>
    <property type="match status" value="1"/>
</dbReference>
<comment type="function">
    <text evidence="10">Broad-specificity nucleoside monophosphate (NMP) kinase that catalyzes the reversible transfer of the terminal phosphate group between nucleoside triphosphates and monophosphates. Has also ATPase activity. Involved in the late cytoplasmic maturation steps of the 40S ribosomal particles, specifically 18S rRNA maturation. While NMP activity is not required for ribosome maturation, ATPase activity is. Associates transiently with small ribosomal subunit protein uS11. ATP hydrolysis breaks the interaction with uS11. May temporarily remove uS11 from the ribosome to enable a conformational change of the ribosomal RNA that is needed for the final maturation step of the small ribosomal subunit. Its NMP activity may have a role in nuclear energy homeostasis.</text>
</comment>
<dbReference type="FunCoup" id="A0A2P6N7B8">
    <property type="interactions" value="518"/>
</dbReference>
<evidence type="ECO:0000256" key="3">
    <source>
        <dbReference type="ARBA" id="ARBA00022517"/>
    </source>
</evidence>
<evidence type="ECO:0000256" key="9">
    <source>
        <dbReference type="ARBA" id="ARBA00023242"/>
    </source>
</evidence>
<keyword evidence="7 10" id="KW-0418">Kinase</keyword>
<keyword evidence="2 10" id="KW-0963">Cytoplasm</keyword>
<keyword evidence="4 10" id="KW-0698">rRNA processing</keyword>
<proteinExistence type="inferred from homology"/>
<protein>
    <recommendedName>
        <fullName evidence="10">Adenylate kinase isoenzyme 6 homolog</fullName>
        <shortName evidence="10">AK6</shortName>
        <ecNumber evidence="10">2.7.4.3</ecNumber>
    </recommendedName>
    <alternativeName>
        <fullName evidence="10">Dual activity adenylate kinase/ATPase</fullName>
        <shortName evidence="10">AK/ATPase</shortName>
    </alternativeName>
</protein>
<keyword evidence="8 10" id="KW-0067">ATP-binding</keyword>
<dbReference type="GO" id="GO:0005737">
    <property type="term" value="C:cytoplasm"/>
    <property type="evidence" value="ECO:0007669"/>
    <property type="project" value="UniProtKB-SubCell"/>
</dbReference>
<keyword evidence="12" id="KW-1185">Reference proteome</keyword>
<dbReference type="GO" id="GO:0006364">
    <property type="term" value="P:rRNA processing"/>
    <property type="evidence" value="ECO:0007669"/>
    <property type="project" value="UniProtKB-KW"/>
</dbReference>
<evidence type="ECO:0000256" key="2">
    <source>
        <dbReference type="ARBA" id="ARBA00022490"/>
    </source>
</evidence>
<feature type="binding site" evidence="10">
    <location>
        <position position="15"/>
    </location>
    <ligand>
        <name>ATP</name>
        <dbReference type="ChEBI" id="CHEBI:30616"/>
    </ligand>
</feature>
<dbReference type="InParanoid" id="A0A2P6N7B8"/>
<keyword evidence="9 10" id="KW-0539">Nucleus</keyword>
<comment type="subcellular location">
    <subcellularLocation>
        <location evidence="10">Cytoplasm</location>
    </subcellularLocation>
    <subcellularLocation>
        <location evidence="10">Nucleus</location>
    </subcellularLocation>
</comment>
<dbReference type="InterPro" id="IPR020618">
    <property type="entry name" value="Adenyl_kinase_AK6"/>
</dbReference>
<comment type="caution">
    <text evidence="11">The sequence shown here is derived from an EMBL/GenBank/DDBJ whole genome shotgun (WGS) entry which is preliminary data.</text>
</comment>
<feature type="binding site" evidence="10">
    <location>
        <position position="16"/>
    </location>
    <ligand>
        <name>ATP</name>
        <dbReference type="ChEBI" id="CHEBI:30616"/>
    </ligand>
</feature>
<dbReference type="GO" id="GO:0004017">
    <property type="term" value="F:AMP kinase activity"/>
    <property type="evidence" value="ECO:0007669"/>
    <property type="project" value="UniProtKB-UniRule"/>
</dbReference>
<evidence type="ECO:0000256" key="8">
    <source>
        <dbReference type="ARBA" id="ARBA00022840"/>
    </source>
</evidence>
<gene>
    <name evidence="11" type="ORF">PROFUN_12463</name>
</gene>
<keyword evidence="6 10" id="KW-0547">Nucleotide-binding</keyword>
<dbReference type="GO" id="GO:0016887">
    <property type="term" value="F:ATP hydrolysis activity"/>
    <property type="evidence" value="ECO:0007669"/>
    <property type="project" value="UniProtKB-UniRule"/>
</dbReference>
<dbReference type="GO" id="GO:0042274">
    <property type="term" value="P:ribosomal small subunit biogenesis"/>
    <property type="evidence" value="ECO:0007669"/>
    <property type="project" value="UniProtKB-UniRule"/>
</dbReference>
<comment type="catalytic activity">
    <reaction evidence="1 10">
        <text>AMP + ATP = 2 ADP</text>
        <dbReference type="Rhea" id="RHEA:12973"/>
        <dbReference type="ChEBI" id="CHEBI:30616"/>
        <dbReference type="ChEBI" id="CHEBI:456215"/>
        <dbReference type="ChEBI" id="CHEBI:456216"/>
        <dbReference type="EC" id="2.7.4.3"/>
    </reaction>
</comment>
<dbReference type="InterPro" id="IPR027417">
    <property type="entry name" value="P-loop_NTPase"/>
</dbReference>
<comment type="subunit">
    <text evidence="10">Interacts with small ribosomal subunit protein uS11. Not a structural component of 43S pre-ribosomes, but transiently interacts with them by binding to uS11.</text>
</comment>
<comment type="catalytic activity">
    <reaction evidence="10">
        <text>ATP + H2O = ADP + phosphate + H(+)</text>
        <dbReference type="Rhea" id="RHEA:13065"/>
        <dbReference type="ChEBI" id="CHEBI:15377"/>
        <dbReference type="ChEBI" id="CHEBI:15378"/>
        <dbReference type="ChEBI" id="CHEBI:30616"/>
        <dbReference type="ChEBI" id="CHEBI:43474"/>
        <dbReference type="ChEBI" id="CHEBI:456216"/>
    </reaction>
</comment>
<accession>A0A2P6N7B8</accession>
<evidence type="ECO:0000256" key="10">
    <source>
        <dbReference type="HAMAP-Rule" id="MF_03173"/>
    </source>
</evidence>
<reference evidence="11 12" key="1">
    <citation type="journal article" date="2018" name="Genome Biol. Evol.">
        <title>Multiple Roots of Fruiting Body Formation in Amoebozoa.</title>
        <authorList>
            <person name="Hillmann F."/>
            <person name="Forbes G."/>
            <person name="Novohradska S."/>
            <person name="Ferling I."/>
            <person name="Riege K."/>
            <person name="Groth M."/>
            <person name="Westermann M."/>
            <person name="Marz M."/>
            <person name="Spaller T."/>
            <person name="Winckler T."/>
            <person name="Schaap P."/>
            <person name="Glockner G."/>
        </authorList>
    </citation>
    <scope>NUCLEOTIDE SEQUENCE [LARGE SCALE GENOMIC DNA]</scope>
    <source>
        <strain evidence="11 12">Jena</strain>
    </source>
</reference>
<comment type="caution">
    <text evidence="10">Lacks conserved residue(s) required for the propagation of feature annotation.</text>
</comment>
<dbReference type="EC" id="2.7.4.3" evidence="10"/>
<evidence type="ECO:0000256" key="4">
    <source>
        <dbReference type="ARBA" id="ARBA00022552"/>
    </source>
</evidence>
<sequence length="165" mass="18973">MRGPNILITGTPGTGKSTLAQIVASLCPKLRYIDIGAAVKERTLHDGRDEEFDSYVLNEDKIVDEFEDMVGVEGNTIVDFHTCDFFPERWFDLVVVLRADIGQLNQRLQKRDNKIDENIQCEIMQVVLEDATESYRKELIMELESNDTQQMESNAEKIMEWVNSR</sequence>
<dbReference type="HAMAP" id="MF_00039">
    <property type="entry name" value="Adenylate_kinase_AK6"/>
    <property type="match status" value="1"/>
</dbReference>
<feature type="binding site" evidence="10">
    <location>
        <position position="111"/>
    </location>
    <ligand>
        <name>ATP</name>
        <dbReference type="ChEBI" id="CHEBI:30616"/>
    </ligand>
</feature>
<feature type="binding site" evidence="10">
    <location>
        <position position="18"/>
    </location>
    <ligand>
        <name>ATP</name>
        <dbReference type="ChEBI" id="CHEBI:30616"/>
    </ligand>
</feature>
<name>A0A2P6N7B8_9EUKA</name>
<dbReference type="Pfam" id="PF13238">
    <property type="entry name" value="AAA_18"/>
    <property type="match status" value="1"/>
</dbReference>
<evidence type="ECO:0000256" key="7">
    <source>
        <dbReference type="ARBA" id="ARBA00022777"/>
    </source>
</evidence>
<organism evidence="11 12">
    <name type="scientific">Planoprotostelium fungivorum</name>
    <dbReference type="NCBI Taxonomy" id="1890364"/>
    <lineage>
        <taxon>Eukaryota</taxon>
        <taxon>Amoebozoa</taxon>
        <taxon>Evosea</taxon>
        <taxon>Variosea</taxon>
        <taxon>Cavosteliida</taxon>
        <taxon>Cavosteliaceae</taxon>
        <taxon>Planoprotostelium</taxon>
    </lineage>
</organism>
<feature type="region of interest" description="NMPbind" evidence="10">
    <location>
        <begin position="34"/>
        <end position="57"/>
    </location>
</feature>
<evidence type="ECO:0000256" key="1">
    <source>
        <dbReference type="ARBA" id="ARBA00000582"/>
    </source>
</evidence>
<dbReference type="Gene3D" id="3.40.50.300">
    <property type="entry name" value="P-loop containing nucleotide triphosphate hydrolases"/>
    <property type="match status" value="1"/>
</dbReference>
<evidence type="ECO:0000256" key="5">
    <source>
        <dbReference type="ARBA" id="ARBA00022679"/>
    </source>
</evidence>
<dbReference type="EMBL" id="MDYQ01000168">
    <property type="protein sequence ID" value="PRP79851.1"/>
    <property type="molecule type" value="Genomic_DNA"/>
</dbReference>
<evidence type="ECO:0000313" key="11">
    <source>
        <dbReference type="EMBL" id="PRP79851.1"/>
    </source>
</evidence>
<dbReference type="GO" id="GO:0005634">
    <property type="term" value="C:nucleus"/>
    <property type="evidence" value="ECO:0007669"/>
    <property type="project" value="UniProtKB-SubCell"/>
</dbReference>
<evidence type="ECO:0000256" key="6">
    <source>
        <dbReference type="ARBA" id="ARBA00022741"/>
    </source>
</evidence>
<feature type="binding site" evidence="10">
    <location>
        <position position="17"/>
    </location>
    <ligand>
        <name>ATP</name>
        <dbReference type="ChEBI" id="CHEBI:30616"/>
    </ligand>
</feature>
<dbReference type="PANTHER" id="PTHR12595:SF0">
    <property type="entry name" value="ADENYLATE KINASE ISOENZYME 6"/>
    <property type="match status" value="1"/>
</dbReference>
<feature type="binding site" evidence="10">
    <location>
        <position position="13"/>
    </location>
    <ligand>
        <name>ATP</name>
        <dbReference type="ChEBI" id="CHEBI:30616"/>
    </ligand>
</feature>
<dbReference type="PANTHER" id="PTHR12595">
    <property type="entry name" value="POS9-ACTIVATING FACTOR FAP7-RELATED"/>
    <property type="match status" value="1"/>
</dbReference>
<dbReference type="GO" id="GO:0005524">
    <property type="term" value="F:ATP binding"/>
    <property type="evidence" value="ECO:0007669"/>
    <property type="project" value="UniProtKB-KW"/>
</dbReference>